<evidence type="ECO:0000313" key="2">
    <source>
        <dbReference type="EMBL" id="EIW88060.1"/>
    </source>
</evidence>
<dbReference type="PATRIC" id="fig|1195246.3.peg.2515"/>
<name>I9DPV4_9ALTE</name>
<dbReference type="Gene3D" id="3.40.50.1820">
    <property type="entry name" value="alpha/beta hydrolase"/>
    <property type="match status" value="1"/>
</dbReference>
<dbReference type="STRING" id="1195246.AGRI_12681"/>
<accession>I9DPV4</accession>
<keyword evidence="3" id="KW-1185">Reference proteome</keyword>
<gene>
    <name evidence="2" type="ORF">AGRI_12681</name>
</gene>
<keyword evidence="1" id="KW-0732">Signal</keyword>
<protein>
    <submittedName>
        <fullName evidence="2">Rossmann fold nucleotide-binding domain-containing protein</fullName>
    </submittedName>
</protein>
<comment type="caution">
    <text evidence="2">The sequence shown here is derived from an EMBL/GenBank/DDBJ whole genome shotgun (WGS) entry which is preliminary data.</text>
</comment>
<proteinExistence type="predicted"/>
<dbReference type="eggNOG" id="COG1075">
    <property type="taxonomic scope" value="Bacteria"/>
</dbReference>
<dbReference type="EMBL" id="AKKU01000025">
    <property type="protein sequence ID" value="EIW88060.1"/>
    <property type="molecule type" value="Genomic_DNA"/>
</dbReference>
<feature type="chain" id="PRO_5013266068" evidence="1">
    <location>
        <begin position="16"/>
        <end position="617"/>
    </location>
</feature>
<dbReference type="SUPFAM" id="SSF53474">
    <property type="entry name" value="alpha/beta-Hydrolases"/>
    <property type="match status" value="1"/>
</dbReference>
<dbReference type="Proteomes" id="UP000035062">
    <property type="component" value="Unassembled WGS sequence"/>
</dbReference>
<dbReference type="RefSeq" id="WP_008985326.1">
    <property type="nucleotide sequence ID" value="NZ_AKKU01000025.1"/>
</dbReference>
<evidence type="ECO:0000313" key="3">
    <source>
        <dbReference type="Proteomes" id="UP000035062"/>
    </source>
</evidence>
<dbReference type="InterPro" id="IPR029058">
    <property type="entry name" value="AB_hydrolase_fold"/>
</dbReference>
<evidence type="ECO:0000256" key="1">
    <source>
        <dbReference type="SAM" id="SignalP"/>
    </source>
</evidence>
<organism evidence="2 3">
    <name type="scientific">Alishewanella agri BL06</name>
    <dbReference type="NCBI Taxonomy" id="1195246"/>
    <lineage>
        <taxon>Bacteria</taxon>
        <taxon>Pseudomonadati</taxon>
        <taxon>Pseudomonadota</taxon>
        <taxon>Gammaproteobacteria</taxon>
        <taxon>Alteromonadales</taxon>
        <taxon>Alteromonadaceae</taxon>
        <taxon>Alishewanella</taxon>
    </lineage>
</organism>
<feature type="signal peptide" evidence="1">
    <location>
        <begin position="1"/>
        <end position="15"/>
    </location>
</feature>
<sequence length="617" mass="69057">MLLILILMLSGCAMVSVSNVDSRDYVKQRRGDVLTTGELSLYTGTVLQILGQDESSCRRQAAQCAEMLTTAMGLTSEQRLSTMAELWLYQALWYAKPRHKDLLAEIDAYLMSARYAYAYLFYSGVAPYNRLFTDRQTQVRDYYNFAVQQAATLLFAQSQRRWLQDPDVRLQTQNWQVRSLLQHQRFRQQALPQQLLAASSLSFQGLRNQYRRDGLGAELVAVGPDASVARNERGFSELPVPVVTALLSFDGTTLDEVLASDQATLHLVDPLQQREVRIAGNPIPLAANFTAGYGLWLARSDFSRQAFWNLMGASDALAEPQLFMLQPYDPNRKIIIMLHGIASSPEAWVNTANEVLGDETLREQYQLWQLYYPTNLPLIINVQSIRQRILSTLQHFDPTGSAAASRDIVLIGHSMGGLLTRFLVSDSGDSLLQTISEQRRLDAQRRQQFFQRFREDLTLTALPGVSRAVFIAAPHRGTAVADYRLARWLAGLITLPVTVLERLAQVTELLIDPDTSDNSRPVRFTSIENLSDQDPFIKATAGLPINPAVRYHSIIGVEQPALPVEQQSDGVVPYLSASLAGAQSEMVIRSGHSVQETSSAILELRRILHQHLAELPD</sequence>
<dbReference type="AlphaFoldDB" id="I9DPV4"/>
<reference evidence="2 3" key="1">
    <citation type="journal article" date="2012" name="J. Bacteriol.">
        <title>Genome Sequence of Pectin-Degrading Alishewanella agri, Isolated from Landfill Soil.</title>
        <authorList>
            <person name="Kim J."/>
            <person name="Jung J."/>
            <person name="Sung J.S."/>
            <person name="Chun J."/>
            <person name="Park W."/>
        </authorList>
    </citation>
    <scope>NUCLEOTIDE SEQUENCE [LARGE SCALE GENOMIC DNA]</scope>
    <source>
        <strain evidence="2 3">BL06</strain>
    </source>
</reference>